<gene>
    <name evidence="4" type="ORF">CALCODRAFT_472936</name>
</gene>
<proteinExistence type="predicted"/>
<dbReference type="Proteomes" id="UP000076842">
    <property type="component" value="Unassembled WGS sequence"/>
</dbReference>
<evidence type="ECO:0000256" key="1">
    <source>
        <dbReference type="ARBA" id="ARBA00022793"/>
    </source>
</evidence>
<keyword evidence="2" id="KW-0456">Lyase</keyword>
<dbReference type="AlphaFoldDB" id="A0A165EEW4"/>
<evidence type="ECO:0000256" key="3">
    <source>
        <dbReference type="SAM" id="MobiDB-lite"/>
    </source>
</evidence>
<organism evidence="4 5">
    <name type="scientific">Calocera cornea HHB12733</name>
    <dbReference type="NCBI Taxonomy" id="1353952"/>
    <lineage>
        <taxon>Eukaryota</taxon>
        <taxon>Fungi</taxon>
        <taxon>Dikarya</taxon>
        <taxon>Basidiomycota</taxon>
        <taxon>Agaricomycotina</taxon>
        <taxon>Dacrymycetes</taxon>
        <taxon>Dacrymycetales</taxon>
        <taxon>Dacrymycetaceae</taxon>
        <taxon>Calocera</taxon>
    </lineage>
</organism>
<keyword evidence="5" id="KW-1185">Reference proteome</keyword>
<evidence type="ECO:0000313" key="4">
    <source>
        <dbReference type="EMBL" id="KZT54720.1"/>
    </source>
</evidence>
<dbReference type="STRING" id="1353952.A0A165EEW4"/>
<evidence type="ECO:0000313" key="5">
    <source>
        <dbReference type="Proteomes" id="UP000076842"/>
    </source>
</evidence>
<evidence type="ECO:0008006" key="6">
    <source>
        <dbReference type="Google" id="ProtNLM"/>
    </source>
</evidence>
<dbReference type="PANTHER" id="PTHR10067">
    <property type="entry name" value="PHOSPHATIDYLSERINE DECARBOXYLASE"/>
    <property type="match status" value="1"/>
</dbReference>
<feature type="region of interest" description="Disordered" evidence="3">
    <location>
        <begin position="1"/>
        <end position="50"/>
    </location>
</feature>
<evidence type="ECO:0000256" key="2">
    <source>
        <dbReference type="ARBA" id="ARBA00023239"/>
    </source>
</evidence>
<keyword evidence="1" id="KW-0210">Decarboxylase</keyword>
<name>A0A165EEW4_9BASI</name>
<feature type="compositionally biased region" description="Low complexity" evidence="3">
    <location>
        <begin position="34"/>
        <end position="44"/>
    </location>
</feature>
<dbReference type="InParanoid" id="A0A165EEW4"/>
<dbReference type="GO" id="GO:0004609">
    <property type="term" value="F:phosphatidylserine decarboxylase activity"/>
    <property type="evidence" value="ECO:0007669"/>
    <property type="project" value="InterPro"/>
</dbReference>
<dbReference type="Pfam" id="PF02666">
    <property type="entry name" value="PS_Dcarbxylase"/>
    <property type="match status" value="1"/>
</dbReference>
<protein>
    <recommendedName>
        <fullName evidence="6">Phosphatidylserine decarboxylase</fullName>
    </recommendedName>
</protein>
<dbReference type="EMBL" id="KV424008">
    <property type="protein sequence ID" value="KZT54720.1"/>
    <property type="molecule type" value="Genomic_DNA"/>
</dbReference>
<dbReference type="GO" id="GO:0008654">
    <property type="term" value="P:phospholipid biosynthetic process"/>
    <property type="evidence" value="ECO:0007669"/>
    <property type="project" value="InterPro"/>
</dbReference>
<reference evidence="4 5" key="1">
    <citation type="journal article" date="2016" name="Mol. Biol. Evol.">
        <title>Comparative Genomics of Early-Diverging Mushroom-Forming Fungi Provides Insights into the Origins of Lignocellulose Decay Capabilities.</title>
        <authorList>
            <person name="Nagy L.G."/>
            <person name="Riley R."/>
            <person name="Tritt A."/>
            <person name="Adam C."/>
            <person name="Daum C."/>
            <person name="Floudas D."/>
            <person name="Sun H."/>
            <person name="Yadav J.S."/>
            <person name="Pangilinan J."/>
            <person name="Larsson K.H."/>
            <person name="Matsuura K."/>
            <person name="Barry K."/>
            <person name="Labutti K."/>
            <person name="Kuo R."/>
            <person name="Ohm R.A."/>
            <person name="Bhattacharya S.S."/>
            <person name="Shirouzu T."/>
            <person name="Yoshinaga Y."/>
            <person name="Martin F.M."/>
            <person name="Grigoriev I.V."/>
            <person name="Hibbett D.S."/>
        </authorList>
    </citation>
    <scope>NUCLEOTIDE SEQUENCE [LARGE SCALE GENOMIC DNA]</scope>
    <source>
        <strain evidence="4 5">HHB12733</strain>
    </source>
</reference>
<sequence length="430" mass="47102">MSGITSKAKSIFRKNKDKTEVADGGQPNADSSYPTADSSAAHPAAPHPETHEHLANALEAVVDKSNQPLTEEEINNGSVGGTALAPATAANARSSWFSKFYSEDTIDKLFVHEHMGNWVIIRQTGDRIFETMPIYTRIGMHLLFYGKAETALLHWGRVETLLREQSVRQGRIYDNPDPKVVYPHILAFCKTYQVDTSILLEPDLHKYPTLNAFFSRKLKPEARPITAPEDLSVVVSAADCRLTVFQNAANATNIWIKGRHFTVPNLLNDEEIIKSIGEDPAIAIFRLAPQDYHRYHAPVAGVFSKLIKLPGEYYTVNPQAVNEPGFDVFTANKRDVALIDARFDDSGATTPVAFVAIGALLVASITWTKEVGEPLIKGEDLGFFQYGGSTVIALFPKGSVQFDEDLVANSKAGVETVLHIGDRIGAAAKA</sequence>
<dbReference type="PANTHER" id="PTHR10067:SF17">
    <property type="entry name" value="PHOSPHATIDYLSERINE DECARBOXYLASE PROENZYME 2"/>
    <property type="match status" value="1"/>
</dbReference>
<dbReference type="OrthoDB" id="5973539at2759"/>
<accession>A0A165EEW4</accession>
<dbReference type="InterPro" id="IPR003817">
    <property type="entry name" value="PS_Dcarbxylase"/>
</dbReference>